<accession>A0ABR2K3W0</accession>
<dbReference type="InterPro" id="IPR011989">
    <property type="entry name" value="ARM-like"/>
</dbReference>
<organism evidence="3 4">
    <name type="scientific">Tritrichomonas musculus</name>
    <dbReference type="NCBI Taxonomy" id="1915356"/>
    <lineage>
        <taxon>Eukaryota</taxon>
        <taxon>Metamonada</taxon>
        <taxon>Parabasalia</taxon>
        <taxon>Tritrichomonadida</taxon>
        <taxon>Tritrichomonadidae</taxon>
        <taxon>Tritrichomonas</taxon>
    </lineage>
</organism>
<comment type="caution">
    <text evidence="3">The sequence shown here is derived from an EMBL/GenBank/DDBJ whole genome shotgun (WGS) entry which is preliminary data.</text>
</comment>
<evidence type="ECO:0000256" key="1">
    <source>
        <dbReference type="ARBA" id="ARBA00022737"/>
    </source>
</evidence>
<dbReference type="EMBL" id="JAPFFF010000007">
    <property type="protein sequence ID" value="KAK8885616.1"/>
    <property type="molecule type" value="Genomic_DNA"/>
</dbReference>
<proteinExistence type="predicted"/>
<keyword evidence="1" id="KW-0677">Repeat</keyword>
<evidence type="ECO:0000313" key="4">
    <source>
        <dbReference type="Proteomes" id="UP001470230"/>
    </source>
</evidence>
<evidence type="ECO:0000313" key="3">
    <source>
        <dbReference type="EMBL" id="KAK8885616.1"/>
    </source>
</evidence>
<dbReference type="InterPro" id="IPR016024">
    <property type="entry name" value="ARM-type_fold"/>
</dbReference>
<evidence type="ECO:0000259" key="2">
    <source>
        <dbReference type="Pfam" id="PF25574"/>
    </source>
</evidence>
<feature type="domain" description="Importin subunit beta-1/Transportin-1-like TPR repeats" evidence="2">
    <location>
        <begin position="497"/>
        <end position="859"/>
    </location>
</feature>
<keyword evidence="4" id="KW-1185">Reference proteome</keyword>
<dbReference type="InterPro" id="IPR058584">
    <property type="entry name" value="IMB1_TNPO1-like_TPR"/>
</dbReference>
<dbReference type="Pfam" id="PF25574">
    <property type="entry name" value="TPR_IMB1"/>
    <property type="match status" value="1"/>
</dbReference>
<gene>
    <name evidence="3" type="ORF">M9Y10_041066</name>
</gene>
<reference evidence="3 4" key="1">
    <citation type="submission" date="2024-04" db="EMBL/GenBank/DDBJ databases">
        <title>Tritrichomonas musculus Genome.</title>
        <authorList>
            <person name="Alves-Ferreira E."/>
            <person name="Grigg M."/>
            <person name="Lorenzi H."/>
            <person name="Galac M."/>
        </authorList>
    </citation>
    <scope>NUCLEOTIDE SEQUENCE [LARGE SCALE GENOMIC DNA]</scope>
    <source>
        <strain evidence="3 4">EAF2021</strain>
    </source>
</reference>
<protein>
    <recommendedName>
        <fullName evidence="2">Importin subunit beta-1/Transportin-1-like TPR repeats domain-containing protein</fullName>
    </recommendedName>
</protein>
<dbReference type="SUPFAM" id="SSF48371">
    <property type="entry name" value="ARM repeat"/>
    <property type="match status" value="1"/>
</dbReference>
<dbReference type="Proteomes" id="UP001470230">
    <property type="component" value="Unassembled WGS sequence"/>
</dbReference>
<sequence>MNDIIINLSKPSCKLSQISMEVNPAEIQEKLASALQLYLSEDKSVRDQVIQFLFAFKSQDQIQYITYLIIHLSNPQTTAQSRTIAAVLIYSTLHKRTMDAQCQFVKMVWAKFPNEIKDRLCESATQALTSDNMNLANQCGNLLGLFYAFENYLVIREPIAASFFQLIDAATNSPDPNFRMLLYNIFTCFAINSLELNPQCYLDSSQKNISPHLFNVFLAGMGTDYLPLQIRAIEAFTESFLIFKRYFSLNQNHPRLINAISTLFQTGIPELVAPLYSLLRTCIDYCYNDMTAHMEIIELITMNDFQSGVPERQVEACFLWSVVAEVESDIRNTDKHPVKFKHRDFCITENIVFSRWAFDQLFNVLVILISSTNPNETDAHISLERTPSHAAFSCLNSLTKAVGPECLPRIYEYVQQNSTSEDWRLRYTSGLLLNAASQFKKNITVAFDFYVNALIDPVPRISEVAMWSLGLLIKKKPDLILENPQRFGSLCENVSQRMNVSDELTSRACWLLNNCFNVFSRDDEESPLVQNFEKFSTLLLECADKFDINAQSSAFGALDRLIEHTPSTIAEQYNKLFSMVTAKLQFLIVEFQNENVLNSPKYTQQMIGLLTLVHDIVMNVGPMISNVSDQLMSMLIAALDFQNGNFICEVLPAMGAVARAIRQDFTKYLGNLIEKVFNFLSEPEYVQPAAVFVSDIFNSFPDPPFPDDFTEKFVLALFETLNYETLQSQSRTAVFSALANIATYIGPKCAPWIEKYIELLEAEAKSVLVDTDDFEANSIKSFAVENLSIYMSLVPIMAKIQRGDRKVRSFFHIFEKINKIDALRKEVLPDCIILIAIIAETFQRKMNVYLNKPCVKELLEIAIKDEDNQNPKLAEFAAETLEKVKSL</sequence>
<name>A0ABR2K3W0_9EUKA</name>
<dbReference type="Gene3D" id="1.25.10.10">
    <property type="entry name" value="Leucine-rich Repeat Variant"/>
    <property type="match status" value="1"/>
</dbReference>